<dbReference type="InParanoid" id="A0A078ABX0"/>
<evidence type="ECO:0000313" key="3">
    <source>
        <dbReference type="Proteomes" id="UP000039865"/>
    </source>
</evidence>
<protein>
    <recommendedName>
        <fullName evidence="4">Transmembrane protein</fullName>
    </recommendedName>
</protein>
<sequence>MLKHLEIALFIIFLLLNSVFSQYCFGQLFPLLVGGNQDDTKLNAIAFDSKRNIAIGGMTFDSSYSSSATSTTSVAIASLVDQTGVLKWQKGLIDYSSILTIAFNTDETKLIFQISSTLHIRFVILKKSDGSLSSSQRMTTTNMIFYDPTSISYVRLCNDVNGANGYAVKIQTTPIHKQLLFGGYLTDKSAEQDLSPLSGGVNLLKASVFNNYQNSYFIVDIKNINLAGKSYNKYVGALMAYHPGQSCVPFTYSNQYKTAIKVASMSLVDIDISHFYILTSSGSAISTNIISNNEILNNWCNNYQINIKSTSNLTIQYDLYTGQKDFDIKSFSSNPYCYDAKYTQTSSLIYMSNVTNMDGDLTLLDQQLPQYIQFIAGSNKLRVNTNSLLDVKEYTIKIDSILQQIPSETSFKYVLVKIKNPCLTATITPQQSDEQVIYRKQNGTQIYEFKPFIFSNTNCETVINLVDSITLASYDSTLISYNNLTNSYQIQTNTNVVTANTEKGVTLIGYYKHGDSNALQIQVKLRIQIYDCDTSSFIPSAYSDLIYKLNDPTVTINLGTWTKVQSYYDCGMYKLQVYQINQTSGSLIILPDFIIHDSTHNKITIQTSDSNNEGNYQIIVSGNLLNYPLAKNQSQFTLQV</sequence>
<evidence type="ECO:0008006" key="4">
    <source>
        <dbReference type="Google" id="ProtNLM"/>
    </source>
</evidence>
<keyword evidence="3" id="KW-1185">Reference proteome</keyword>
<dbReference type="Proteomes" id="UP000039865">
    <property type="component" value="Unassembled WGS sequence"/>
</dbReference>
<evidence type="ECO:0000256" key="1">
    <source>
        <dbReference type="SAM" id="SignalP"/>
    </source>
</evidence>
<proteinExistence type="predicted"/>
<evidence type="ECO:0000313" key="2">
    <source>
        <dbReference type="EMBL" id="CDW78273.1"/>
    </source>
</evidence>
<reference evidence="2 3" key="1">
    <citation type="submission" date="2014-06" db="EMBL/GenBank/DDBJ databases">
        <authorList>
            <person name="Swart Estienne"/>
        </authorList>
    </citation>
    <scope>NUCLEOTIDE SEQUENCE [LARGE SCALE GENOMIC DNA]</scope>
    <source>
        <strain evidence="2 3">130c</strain>
    </source>
</reference>
<feature type="signal peptide" evidence="1">
    <location>
        <begin position="1"/>
        <end position="21"/>
    </location>
</feature>
<name>A0A078ABX0_STYLE</name>
<organism evidence="2 3">
    <name type="scientific">Stylonychia lemnae</name>
    <name type="common">Ciliate</name>
    <dbReference type="NCBI Taxonomy" id="5949"/>
    <lineage>
        <taxon>Eukaryota</taxon>
        <taxon>Sar</taxon>
        <taxon>Alveolata</taxon>
        <taxon>Ciliophora</taxon>
        <taxon>Intramacronucleata</taxon>
        <taxon>Spirotrichea</taxon>
        <taxon>Stichotrichia</taxon>
        <taxon>Sporadotrichida</taxon>
        <taxon>Oxytrichidae</taxon>
        <taxon>Stylonychinae</taxon>
        <taxon>Stylonychia</taxon>
    </lineage>
</organism>
<dbReference type="EMBL" id="CCKQ01006940">
    <property type="protein sequence ID" value="CDW78273.1"/>
    <property type="molecule type" value="Genomic_DNA"/>
</dbReference>
<accession>A0A078ABX0</accession>
<dbReference type="AlphaFoldDB" id="A0A078ABX0"/>
<gene>
    <name evidence="2" type="primary">Contig12632.g13479</name>
    <name evidence="2" type="ORF">STYLEM_7249</name>
</gene>
<keyword evidence="1" id="KW-0732">Signal</keyword>
<feature type="chain" id="PRO_5001729316" description="Transmembrane protein" evidence="1">
    <location>
        <begin position="22"/>
        <end position="640"/>
    </location>
</feature>